<dbReference type="EMBL" id="AYKW01000034">
    <property type="protein sequence ID" value="PIL27618.1"/>
    <property type="molecule type" value="Genomic_DNA"/>
</dbReference>
<proteinExistence type="predicted"/>
<dbReference type="OrthoDB" id="5396786at2759"/>
<dbReference type="GO" id="GO:0005737">
    <property type="term" value="C:cytoplasm"/>
    <property type="evidence" value="ECO:0007669"/>
    <property type="project" value="TreeGrafter"/>
</dbReference>
<gene>
    <name evidence="1" type="ORF">GSI_10770</name>
</gene>
<sequence>MMGVCFWKGCLRLGSSLVTGHHQLRPAFTTILAPIIPAASAMSESRYTRPFKDLLSLQDHEVDEDLAIALTSLITTAVHDDGPKHTLNSIVKAVQESGCTSFLEPLTIIPIVVSITKDGADELIDLMSAECSAKEVVMAVEEVIETLDRTLQTGDDDEEDGSQSQRLGPARQLARLLGPYSVAIPRLPKWKKSPEEVLASRLSELSSVTILAGRTATSDESRDLAIALAQFVLALSSEATERAKALLLSLLEDTTESLINMINTNLARQAFVAHFSRLVIPRQESPAGSGLQDVFTSTWSALRTLNVTPRLCESRPSLASLAFLAHEPSYTFSVSTLTAFYPIILSSIQSNVAFDEVLSILISSLAPLRSAVPRPELTADLSVPLVHLLPYVASNHPDPDLRHYALRVISLVLGLSPSALRFHFLQELLSDEELPPQMRVATIGLLKEAVLEGLSTSDKNPFASPQLLATFGPLVLRPDPLDLFDSVPLNDFLESPEALWLVECLGFFYVLLLRDAQNQTGVRDADSLDNAQTTLLQPLRNGLTKWKKAVVQELDSDADQEHDHDAVMQLDILNMWLERVQDAIGGIPL</sequence>
<name>A0A2G8S228_9APHY</name>
<evidence type="ECO:0000313" key="2">
    <source>
        <dbReference type="Proteomes" id="UP000230002"/>
    </source>
</evidence>
<dbReference type="GO" id="GO:0055105">
    <property type="term" value="F:ubiquitin-protein transferase inhibitor activity"/>
    <property type="evidence" value="ECO:0007669"/>
    <property type="project" value="TreeGrafter"/>
</dbReference>
<dbReference type="PANTHER" id="PTHR15430">
    <property type="entry name" value="GLOMULIN"/>
    <property type="match status" value="1"/>
</dbReference>
<dbReference type="InterPro" id="IPR019516">
    <property type="entry name" value="Glomulin/ALF4"/>
</dbReference>
<dbReference type="InterPro" id="IPR016024">
    <property type="entry name" value="ARM-type_fold"/>
</dbReference>
<dbReference type="AlphaFoldDB" id="A0A2G8S228"/>
<keyword evidence="2" id="KW-1185">Reference proteome</keyword>
<comment type="caution">
    <text evidence="1">The sequence shown here is derived from an EMBL/GenBank/DDBJ whole genome shotgun (WGS) entry which is preliminary data.</text>
</comment>
<dbReference type="PANTHER" id="PTHR15430:SF1">
    <property type="entry name" value="GLOMULIN"/>
    <property type="match status" value="1"/>
</dbReference>
<dbReference type="SUPFAM" id="SSF48371">
    <property type="entry name" value="ARM repeat"/>
    <property type="match status" value="1"/>
</dbReference>
<accession>A0A2G8S228</accession>
<reference evidence="1 2" key="1">
    <citation type="journal article" date="2015" name="Sci. Rep.">
        <title>Chromosome-level genome map provides insights into diverse defense mechanisms in the medicinal fungus Ganoderma sinense.</title>
        <authorList>
            <person name="Zhu Y."/>
            <person name="Xu J."/>
            <person name="Sun C."/>
            <person name="Zhou S."/>
            <person name="Xu H."/>
            <person name="Nelson D.R."/>
            <person name="Qian J."/>
            <person name="Song J."/>
            <person name="Luo H."/>
            <person name="Xiang L."/>
            <person name="Li Y."/>
            <person name="Xu Z."/>
            <person name="Ji A."/>
            <person name="Wang L."/>
            <person name="Lu S."/>
            <person name="Hayward A."/>
            <person name="Sun W."/>
            <person name="Li X."/>
            <person name="Schwartz D.C."/>
            <person name="Wang Y."/>
            <person name="Chen S."/>
        </authorList>
    </citation>
    <scope>NUCLEOTIDE SEQUENCE [LARGE SCALE GENOMIC DNA]</scope>
    <source>
        <strain evidence="1 2">ZZ0214-1</strain>
    </source>
</reference>
<evidence type="ECO:0000313" key="1">
    <source>
        <dbReference type="EMBL" id="PIL27618.1"/>
    </source>
</evidence>
<organism evidence="1 2">
    <name type="scientific">Ganoderma sinense ZZ0214-1</name>
    <dbReference type="NCBI Taxonomy" id="1077348"/>
    <lineage>
        <taxon>Eukaryota</taxon>
        <taxon>Fungi</taxon>
        <taxon>Dikarya</taxon>
        <taxon>Basidiomycota</taxon>
        <taxon>Agaricomycotina</taxon>
        <taxon>Agaricomycetes</taxon>
        <taxon>Polyporales</taxon>
        <taxon>Polyporaceae</taxon>
        <taxon>Ganoderma</taxon>
    </lineage>
</organism>
<dbReference type="InterPro" id="IPR013877">
    <property type="entry name" value="YAP-bd/ALF4/Glomulin"/>
</dbReference>
<dbReference type="Proteomes" id="UP000230002">
    <property type="component" value="Unassembled WGS sequence"/>
</dbReference>
<dbReference type="STRING" id="1077348.A0A2G8S228"/>
<protein>
    <submittedName>
        <fullName evidence="1">Uncharacterized protein</fullName>
    </submittedName>
</protein>
<dbReference type="Pfam" id="PF08568">
    <property type="entry name" value="Kinetochor_Ybp2"/>
    <property type="match status" value="1"/>
</dbReference>